<dbReference type="PROSITE" id="PS00633">
    <property type="entry name" value="BROMODOMAIN_1"/>
    <property type="match status" value="2"/>
</dbReference>
<dbReference type="AlphaFoldDB" id="A0AA36DC28"/>
<dbReference type="Proteomes" id="UP001177023">
    <property type="component" value="Unassembled WGS sequence"/>
</dbReference>
<organism evidence="6 7">
    <name type="scientific">Mesorhabditis spiculigera</name>
    <dbReference type="NCBI Taxonomy" id="96644"/>
    <lineage>
        <taxon>Eukaryota</taxon>
        <taxon>Metazoa</taxon>
        <taxon>Ecdysozoa</taxon>
        <taxon>Nematoda</taxon>
        <taxon>Chromadorea</taxon>
        <taxon>Rhabditida</taxon>
        <taxon>Rhabditina</taxon>
        <taxon>Rhabditomorpha</taxon>
        <taxon>Rhabditoidea</taxon>
        <taxon>Rhabditidae</taxon>
        <taxon>Mesorhabditinae</taxon>
        <taxon>Mesorhabditis</taxon>
    </lineage>
</organism>
<dbReference type="Pfam" id="PF17105">
    <property type="entry name" value="BRD4_CDT"/>
    <property type="match status" value="1"/>
</dbReference>
<feature type="domain" description="NET" evidence="5">
    <location>
        <begin position="613"/>
        <end position="696"/>
    </location>
</feature>
<feature type="compositionally biased region" description="Basic and acidic residues" evidence="3">
    <location>
        <begin position="592"/>
        <end position="602"/>
    </location>
</feature>
<feature type="compositionally biased region" description="Low complexity" evidence="3">
    <location>
        <begin position="722"/>
        <end position="741"/>
    </location>
</feature>
<feature type="compositionally biased region" description="Basic and acidic residues" evidence="3">
    <location>
        <begin position="10"/>
        <end position="36"/>
    </location>
</feature>
<evidence type="ECO:0000256" key="1">
    <source>
        <dbReference type="ARBA" id="ARBA00023117"/>
    </source>
</evidence>
<dbReference type="GO" id="GO:0006338">
    <property type="term" value="P:chromatin remodeling"/>
    <property type="evidence" value="ECO:0007669"/>
    <property type="project" value="TreeGrafter"/>
</dbReference>
<dbReference type="InterPro" id="IPR036427">
    <property type="entry name" value="Bromodomain-like_sf"/>
</dbReference>
<feature type="region of interest" description="Disordered" evidence="3">
    <location>
        <begin position="532"/>
        <end position="602"/>
    </location>
</feature>
<dbReference type="PROSITE" id="PS50014">
    <property type="entry name" value="BROMODOMAIN_2"/>
    <property type="match status" value="2"/>
</dbReference>
<dbReference type="InterPro" id="IPR038336">
    <property type="entry name" value="NET_sf"/>
</dbReference>
<reference evidence="6" key="1">
    <citation type="submission" date="2023-06" db="EMBL/GenBank/DDBJ databases">
        <authorList>
            <person name="Delattre M."/>
        </authorList>
    </citation>
    <scope>NUCLEOTIDE SEQUENCE</scope>
    <source>
        <strain evidence="6">AF72</strain>
    </source>
</reference>
<feature type="region of interest" description="Disordered" evidence="3">
    <location>
        <begin position="696"/>
        <end position="929"/>
    </location>
</feature>
<evidence type="ECO:0000313" key="7">
    <source>
        <dbReference type="Proteomes" id="UP001177023"/>
    </source>
</evidence>
<dbReference type="SUPFAM" id="SSF47370">
    <property type="entry name" value="Bromodomain"/>
    <property type="match status" value="2"/>
</dbReference>
<evidence type="ECO:0000256" key="3">
    <source>
        <dbReference type="SAM" id="MobiDB-lite"/>
    </source>
</evidence>
<dbReference type="EMBL" id="CATQJA010002665">
    <property type="protein sequence ID" value="CAJ0583515.1"/>
    <property type="molecule type" value="Genomic_DNA"/>
</dbReference>
<evidence type="ECO:0000313" key="6">
    <source>
        <dbReference type="EMBL" id="CAJ0583515.1"/>
    </source>
</evidence>
<feature type="compositionally biased region" description="Basic and acidic residues" evidence="3">
    <location>
        <begin position="869"/>
        <end position="926"/>
    </location>
</feature>
<dbReference type="SMART" id="SM00297">
    <property type="entry name" value="BROMO"/>
    <property type="match status" value="2"/>
</dbReference>
<evidence type="ECO:0000259" key="4">
    <source>
        <dbReference type="PROSITE" id="PS50014"/>
    </source>
</evidence>
<feature type="compositionally biased region" description="Basic and acidic residues" evidence="3">
    <location>
        <begin position="535"/>
        <end position="555"/>
    </location>
</feature>
<feature type="domain" description="Bromo" evidence="4">
    <location>
        <begin position="108"/>
        <end position="180"/>
    </location>
</feature>
<feature type="region of interest" description="Disordered" evidence="3">
    <location>
        <begin position="200"/>
        <end position="227"/>
    </location>
</feature>
<dbReference type="PROSITE" id="PS51525">
    <property type="entry name" value="NET"/>
    <property type="match status" value="1"/>
</dbReference>
<dbReference type="Pfam" id="PF00439">
    <property type="entry name" value="Bromodomain"/>
    <property type="match status" value="2"/>
</dbReference>
<keyword evidence="7" id="KW-1185">Reference proteome</keyword>
<dbReference type="Pfam" id="PF17035">
    <property type="entry name" value="BET"/>
    <property type="match status" value="1"/>
</dbReference>
<feature type="non-terminal residue" evidence="6">
    <location>
        <position position="1"/>
    </location>
</feature>
<dbReference type="Gene3D" id="1.20.920.10">
    <property type="entry name" value="Bromodomain-like"/>
    <property type="match status" value="2"/>
</dbReference>
<protein>
    <submittedName>
        <fullName evidence="6">Uncharacterized protein</fullName>
    </submittedName>
</protein>
<dbReference type="PANTHER" id="PTHR22880:SF225">
    <property type="entry name" value="BROMODOMAIN-CONTAINING PROTEIN BET-1-RELATED"/>
    <property type="match status" value="1"/>
</dbReference>
<dbReference type="PANTHER" id="PTHR22880">
    <property type="entry name" value="FALZ-RELATED BROMODOMAIN-CONTAINING PROTEINS"/>
    <property type="match status" value="1"/>
</dbReference>
<feature type="compositionally biased region" description="Basic residues" evidence="3">
    <location>
        <begin position="581"/>
        <end position="591"/>
    </location>
</feature>
<dbReference type="InterPro" id="IPR031354">
    <property type="entry name" value="BRD4_CDT"/>
</dbReference>
<keyword evidence="1 2" id="KW-0103">Bromodomain</keyword>
<dbReference type="InterPro" id="IPR027353">
    <property type="entry name" value="NET_dom"/>
</dbReference>
<evidence type="ECO:0000256" key="2">
    <source>
        <dbReference type="PROSITE-ProRule" id="PRU00035"/>
    </source>
</evidence>
<dbReference type="Gene3D" id="1.20.1270.220">
    <property type="match status" value="1"/>
</dbReference>
<comment type="caution">
    <text evidence="6">The sequence shown here is derived from an EMBL/GenBank/DDBJ whole genome shotgun (WGS) entry which is preliminary data.</text>
</comment>
<dbReference type="InterPro" id="IPR001487">
    <property type="entry name" value="Bromodomain"/>
</dbReference>
<dbReference type="InterPro" id="IPR050935">
    <property type="entry name" value="Bromo_chromatin_reader"/>
</dbReference>
<dbReference type="GO" id="GO:0005634">
    <property type="term" value="C:nucleus"/>
    <property type="evidence" value="ECO:0007669"/>
    <property type="project" value="TreeGrafter"/>
</dbReference>
<feature type="region of interest" description="Disordered" evidence="3">
    <location>
        <begin position="1"/>
        <end position="58"/>
    </location>
</feature>
<sequence length="947" mass="106467">MIDAFPARTVKNEETTSDDSRTEDGRHSEDHDVKDDVSEDVSIPAEKADMKTEPANESVQDIIAPWKSPKQEPVDGMVQPRVLPPVGKPTRYTNQLDFLLNNVIKYAIKHKHAWPFLEPVNAIKLELPDYHNVVKRPMDMTTIEKRLKNFYYYSALECMNDLRTVFANCCLFNQADDDVTLMSRNVENYIREKLKSMPAEELEIPKTKRGGKAGRKPGAPARAASTASKGLDDLKYLDMLHNATRAASREPSVALSRSGDTVFPQDSAMPESQASTSDIDPPIAPAPKVKGVKRRAETAEDPAPPPVRHRLQQWVAPDFSLLPARLQGKMSEQLKACGKLLNELTGKKTQAFAYYFYVPVDVIALNLPTYYDVVKEPMDLSTIRKKLDHKQYADHDEFLADIELMVANCHKFNQPGDMVYVAGSDLLDYVRKRWPKIVASGHPPAVAPPPELTISTGPSAAVPVADRVEHYMSKLQEESEKVQNRLCELQRLGHELSMLKQNHTDNGLVGETQMPPTLLAQLTALLEPPVYTPRSQERAPLRRTNYREESPEVIKQRGRMPKPTVAIPQVVDYPVLPPKSNRGRKPGSKNKPKVEENGKAALPKDDAWRLEYAFDSDEDHTPMSYDEKKVLSTNINKLPGDRLIKVVRIIEHREGIDLQSFNPDEIEIDFETLKPITLRELEAYVFHYKHGGNRSLAQAAAAPQTPKRPNNNRPGVPAANRSPSSSSSSSDSDSSSSSDSESGLKGKWKKSALKKQQLLATANKKDPKIEAPPTNGHLVAVTNNPEPIVNKRESPSGESKPIIAPPRTSPPKQQENEIRGIVHAGAMPLLVSAKPQKESSNSISILDQLLPDNDAPKDRDSGTRGVFDQFKKQQKQKEEKRQMLLAEEERKRREKEAREVPRAKDEEEERMKMERLREQERRKRESLGNTFDMAAQMELMTNFEADF</sequence>
<feature type="domain" description="Bromo" evidence="4">
    <location>
        <begin position="348"/>
        <end position="420"/>
    </location>
</feature>
<accession>A0AA36DC28</accession>
<dbReference type="InterPro" id="IPR018359">
    <property type="entry name" value="Bromodomain_CS"/>
</dbReference>
<proteinExistence type="predicted"/>
<evidence type="ECO:0000259" key="5">
    <source>
        <dbReference type="PROSITE" id="PS51525"/>
    </source>
</evidence>
<gene>
    <name evidence="6" type="ORF">MSPICULIGERA_LOCUS21591</name>
</gene>
<name>A0AA36DC28_9BILA</name>
<dbReference type="PRINTS" id="PR00503">
    <property type="entry name" value="BROMODOMAIN"/>
</dbReference>
<feature type="region of interest" description="Disordered" evidence="3">
    <location>
        <begin position="247"/>
        <end position="307"/>
    </location>
</feature>
<dbReference type="GO" id="GO:0006355">
    <property type="term" value="P:regulation of DNA-templated transcription"/>
    <property type="evidence" value="ECO:0007669"/>
    <property type="project" value="TreeGrafter"/>
</dbReference>
<dbReference type="GO" id="GO:0000785">
    <property type="term" value="C:chromatin"/>
    <property type="evidence" value="ECO:0007669"/>
    <property type="project" value="TreeGrafter"/>
</dbReference>